<reference evidence="7" key="1">
    <citation type="submission" date="2016-05" db="EMBL/GenBank/DDBJ databases">
        <title>Comparative genomics of biotechnologically important yeasts.</title>
        <authorList>
            <consortium name="DOE Joint Genome Institute"/>
            <person name="Riley R."/>
            <person name="Haridas S."/>
            <person name="Wolfe K.H."/>
            <person name="Lopes M.R."/>
            <person name="Hittinger C.T."/>
            <person name="Goker M."/>
            <person name="Salamov A."/>
            <person name="Wisecaver J."/>
            <person name="Long T.M."/>
            <person name="Aerts A.L."/>
            <person name="Barry K."/>
            <person name="Choi C."/>
            <person name="Clum A."/>
            <person name="Coughlan A.Y."/>
            <person name="Deshpande S."/>
            <person name="Douglass A.P."/>
            <person name="Hanson S.J."/>
            <person name="Klenk H.-P."/>
            <person name="Labutti K."/>
            <person name="Lapidus A."/>
            <person name="Lindquist E."/>
            <person name="Lipzen A."/>
            <person name="Meier-Kolthoff J.P."/>
            <person name="Ohm R.A."/>
            <person name="Otillar R.P."/>
            <person name="Pangilinan J."/>
            <person name="Peng Y."/>
            <person name="Rokas A."/>
            <person name="Rosa C.A."/>
            <person name="Scheuner C."/>
            <person name="Sibirny A.A."/>
            <person name="Slot J.C."/>
            <person name="Stielow J.B."/>
            <person name="Sun H."/>
            <person name="Kurtzman C.P."/>
            <person name="Blackwell M."/>
            <person name="Grigoriev I.V."/>
            <person name="Jeffries T.W."/>
        </authorList>
    </citation>
    <scope>NUCLEOTIDE SEQUENCE [LARGE SCALE GENOMIC DNA]</scope>
    <source>
        <strain evidence="7">NRRL Y-17324</strain>
    </source>
</reference>
<evidence type="ECO:0000259" key="4">
    <source>
        <dbReference type="Pfam" id="PF20842"/>
    </source>
</evidence>
<dbReference type="RefSeq" id="XP_020063332.1">
    <property type="nucleotide sequence ID" value="XM_020211844.1"/>
</dbReference>
<evidence type="ECO:0000259" key="3">
    <source>
        <dbReference type="Pfam" id="PF12768"/>
    </source>
</evidence>
<dbReference type="GO" id="GO:0000282">
    <property type="term" value="P:cellular bud site selection"/>
    <property type="evidence" value="ECO:0007669"/>
    <property type="project" value="TreeGrafter"/>
</dbReference>
<feature type="domain" description="Rax2-like C-terminal" evidence="3">
    <location>
        <begin position="1011"/>
        <end position="1273"/>
    </location>
</feature>
<dbReference type="GO" id="GO:0005621">
    <property type="term" value="C:cellular bud scar"/>
    <property type="evidence" value="ECO:0007669"/>
    <property type="project" value="TreeGrafter"/>
</dbReference>
<dbReference type="Pfam" id="PF20842">
    <property type="entry name" value="Rax2_2"/>
    <property type="match status" value="1"/>
</dbReference>
<dbReference type="Pfam" id="PF20843">
    <property type="entry name" value="Rax2_3"/>
    <property type="match status" value="1"/>
</dbReference>
<dbReference type="GeneID" id="30985980"/>
<evidence type="ECO:0000256" key="1">
    <source>
        <dbReference type="SAM" id="Phobius"/>
    </source>
</evidence>
<keyword evidence="2" id="KW-0732">Signal</keyword>
<evidence type="ECO:0000313" key="6">
    <source>
        <dbReference type="EMBL" id="ODV78210.1"/>
    </source>
</evidence>
<protein>
    <recommendedName>
        <fullName evidence="8">Bud site selection protein RAX2</fullName>
    </recommendedName>
</protein>
<evidence type="ECO:0000256" key="2">
    <source>
        <dbReference type="SAM" id="SignalP"/>
    </source>
</evidence>
<dbReference type="GO" id="GO:0005935">
    <property type="term" value="C:cellular bud neck"/>
    <property type="evidence" value="ECO:0007669"/>
    <property type="project" value="TreeGrafter"/>
</dbReference>
<dbReference type="PANTHER" id="PTHR31778:SF2">
    <property type="entry name" value="BUD SITE SELECTION PROTEIN RAX2"/>
    <property type="match status" value="1"/>
</dbReference>
<organism evidence="6 7">
    <name type="scientific">Suhomyces tanzawaensis NRRL Y-17324</name>
    <dbReference type="NCBI Taxonomy" id="984487"/>
    <lineage>
        <taxon>Eukaryota</taxon>
        <taxon>Fungi</taxon>
        <taxon>Dikarya</taxon>
        <taxon>Ascomycota</taxon>
        <taxon>Saccharomycotina</taxon>
        <taxon>Pichiomycetes</taxon>
        <taxon>Debaryomycetaceae</taxon>
        <taxon>Suhomyces</taxon>
    </lineage>
</organism>
<dbReference type="InterPro" id="IPR024982">
    <property type="entry name" value="Rax2-like_C"/>
</dbReference>
<dbReference type="InterPro" id="IPR048266">
    <property type="entry name" value="Rax2-like_second"/>
</dbReference>
<accession>A0A1E4SFG7</accession>
<keyword evidence="1" id="KW-0812">Transmembrane</keyword>
<dbReference type="Proteomes" id="UP000094285">
    <property type="component" value="Unassembled WGS sequence"/>
</dbReference>
<evidence type="ECO:0000259" key="5">
    <source>
        <dbReference type="Pfam" id="PF20843"/>
    </source>
</evidence>
<feature type="transmembrane region" description="Helical" evidence="1">
    <location>
        <begin position="1287"/>
        <end position="1308"/>
    </location>
</feature>
<feature type="signal peptide" evidence="2">
    <location>
        <begin position="1"/>
        <end position="15"/>
    </location>
</feature>
<dbReference type="OrthoDB" id="2503993at2759"/>
<dbReference type="STRING" id="984487.A0A1E4SFG7"/>
<proteinExistence type="predicted"/>
<dbReference type="GO" id="GO:1902929">
    <property type="term" value="C:plasma membrane of growing cell tip"/>
    <property type="evidence" value="ECO:0007669"/>
    <property type="project" value="TreeGrafter"/>
</dbReference>
<feature type="chain" id="PRO_5013017772" description="Bud site selection protein RAX2" evidence="2">
    <location>
        <begin position="16"/>
        <end position="1352"/>
    </location>
</feature>
<name>A0A1E4SFG7_9ASCO</name>
<dbReference type="Pfam" id="PF12768">
    <property type="entry name" value="Rax2"/>
    <property type="match status" value="1"/>
</dbReference>
<dbReference type="EMBL" id="KV453914">
    <property type="protein sequence ID" value="ODV78210.1"/>
    <property type="molecule type" value="Genomic_DNA"/>
</dbReference>
<keyword evidence="1" id="KW-0472">Membrane</keyword>
<dbReference type="InterPro" id="IPR048265">
    <property type="entry name" value="Rax2-like_third"/>
</dbReference>
<evidence type="ECO:0000313" key="7">
    <source>
        <dbReference type="Proteomes" id="UP000094285"/>
    </source>
</evidence>
<keyword evidence="1" id="KW-1133">Transmembrane helix</keyword>
<evidence type="ECO:0008006" key="8">
    <source>
        <dbReference type="Google" id="ProtNLM"/>
    </source>
</evidence>
<sequence>MHLASILAVAAVASAFTPVSQPNLQYSQFGNQIGFFGDFNAISFYSYINASAINNANSQKLYLRDASANNQVQLAELNGNIDQLVPLSSDSVVLNGNYSQINGQSFSGPVIVNISSLDITPIIPSSSGRNSKRDDAFNGTVSSVLVDNGLIYLGGSFQFNNTYGAAIYDTASKSLKSTPFQGFGENSVVNAISKIYDPSNEDQGSIIFGGKFDTLGLKNLLVHNSTTNSSRLNNTNSTNTSLINAEQVISLRHGIFSNTNGDGSAPDSSLICPLKSVEWSLNPGQGGQWAVELPDEMKGITPTKARIYIPPGPDGTKTFRIYSYPNNGIMNLSYVNPENNEIEFCDAWCPLIALSDLEEITSNNAKNSTDLSDDDTVYVDEDGSYSIYYDPSTKTKVMGYGANYQEFAFENEVALNKVGVTVTDWYGSKGTLGGFQLYLNSIIVYGNNSLNDPNCDEENPGAVDNASEIEAGSFQSIKALAPNVRDNDYLVSTDTNAKIILYPNISYSGDYSIIMNTPGCIDDDSCAKRSIVNVTVLDNEGNQLATQLIYQNNDYYKFDYLYYGHLNGTSESSGSNRIEISYQDAIIPDTQDPWVVVDKVTANIVSLDKYYDNNKTNSSTRRNSRKGELTYITLNGLFEYSLANFSDFDETLISYTRNNQTIISPNNTFVGNSSINLLSGQLSNETEINQIQLLNGSDSRSLILLGSFESDSKNLTLSNNNMITLDIGSYNSTSNETEATIKSKRSLNAQVLHKRADSSDIFGASFNNTINNVVGYNGAQVFLGGFGLNNNGNNSVNLKDLSNNNQSTSSINNFALYSNNEWYGFGNNFVDTEYNQFASVSVENIEYLVFSANSSSFKVWNSSNSSWADNSKYLLNISQLVDLSSDQQILGGGSFNIMDFYSIDQAYSSSNDSFASYNISIESTNSKITNTFYVNNSLSVVSGDFEADSITNLGFINNNSTDRTIRQLQGSFEWSDDAQIQTLYVDNENHYLFVGFNGSVRINNSNNLTGLIIYDLQNNTISSVQPSALSSDNDDLRVNSLVLYDKGQKLLVGGNFNKAGSLDCVSMCIFDIENTRWINPQSDNNNQTVAGEITDVKFYQSNSVLIGGNLTLNGEFVNFLTYNFDNQAIATKTSFNSLGSSKPVRKFLINDQDNSNLNGRMIAYGDGFISGYDGSKWNDIGDGINFNSNTLLNDVKLLSVAKSDTGRNGTYFDKSNVLALAGKIDLRDYGLVNVALFNGSTWSPYVYTTTPKNEIGEIHSLLILDSFRFQSSDDINNKSSKLSKGKVVGISLACALGSTTFLGLLYIIPYFALFRKLLDENGINHQRIQENEMMDAVNPEDLFHEIDLQRNH</sequence>
<feature type="domain" description="Rax2-like third" evidence="5">
    <location>
        <begin position="444"/>
        <end position="604"/>
    </location>
</feature>
<dbReference type="PANTHER" id="PTHR31778">
    <property type="entry name" value="BUD SITE SELECTION PROTEIN RAX2"/>
    <property type="match status" value="1"/>
</dbReference>
<keyword evidence="7" id="KW-1185">Reference proteome</keyword>
<feature type="domain" description="Rax2-like second" evidence="4">
    <location>
        <begin position="244"/>
        <end position="432"/>
    </location>
</feature>
<gene>
    <name evidence="6" type="ORF">CANTADRAFT_91632</name>
</gene>